<gene>
    <name evidence="2" type="ORF">COS58_02245</name>
</gene>
<dbReference type="Proteomes" id="UP000228561">
    <property type="component" value="Unassembled WGS sequence"/>
</dbReference>
<evidence type="ECO:0000313" key="2">
    <source>
        <dbReference type="EMBL" id="PIU99470.1"/>
    </source>
</evidence>
<sequence length="321" mass="35646">MKNFILKKIFLFVIIAGLSAFAYAATPSAGDLDNIKFVPENPGANTTVSAQLISYTFDANRATIAWIIKGKVEGTGKNFSFTTGDIGSETILTVSVITADEKTLSKTFTFRAVEADLLWETSTYAPPQYKGKTLASPQSEIKVTAIPHGMKISDTKLIYEWKLNDKNIPASSGAGKNSLKFYMPETGAETVAVTVSMPDEKTKAVNYMIIKVNEPKILFYEEKPLEGPQYQKELGNAFDLLESELSLRAEPYFFSRKALPILSYEWRMNDKKIETPQKPNVFNLTAPRGQKGTSIINLALENLKNILERASKTIQINFSVQ</sequence>
<reference evidence="3" key="1">
    <citation type="submission" date="2017-09" db="EMBL/GenBank/DDBJ databases">
        <title>Depth-based differentiation of microbial function through sediment-hosted aquifers and enrichment of novel symbionts in the deep terrestrial subsurface.</title>
        <authorList>
            <person name="Probst A.J."/>
            <person name="Ladd B."/>
            <person name="Jarett J.K."/>
            <person name="Geller-Mcgrath D.E."/>
            <person name="Sieber C.M.K."/>
            <person name="Emerson J.B."/>
            <person name="Anantharaman K."/>
            <person name="Thomas B.C."/>
            <person name="Malmstrom R."/>
            <person name="Stieglmeier M."/>
            <person name="Klingl A."/>
            <person name="Woyke T."/>
            <person name="Ryan C.M."/>
            <person name="Banfield J.F."/>
        </authorList>
    </citation>
    <scope>NUCLEOTIDE SEQUENCE [LARGE SCALE GENOMIC DNA]</scope>
</reference>
<name>A0A2M7B8Q2_9BACT</name>
<evidence type="ECO:0000256" key="1">
    <source>
        <dbReference type="SAM" id="SignalP"/>
    </source>
</evidence>
<accession>A0A2M7B8Q2</accession>
<organism evidence="2 3">
    <name type="scientific">Candidatus Tagabacteria bacterium CG03_land_8_20_14_0_80_41_22</name>
    <dbReference type="NCBI Taxonomy" id="1975020"/>
    <lineage>
        <taxon>Bacteria</taxon>
        <taxon>Candidatus Tagaibacteriota</taxon>
    </lineage>
</organism>
<dbReference type="EMBL" id="PEVG01000028">
    <property type="protein sequence ID" value="PIU99470.1"/>
    <property type="molecule type" value="Genomic_DNA"/>
</dbReference>
<evidence type="ECO:0000313" key="3">
    <source>
        <dbReference type="Proteomes" id="UP000228561"/>
    </source>
</evidence>
<protein>
    <recommendedName>
        <fullName evidence="4">Cadherin-like beta sandwich domain-containing protein</fullName>
    </recommendedName>
</protein>
<proteinExistence type="predicted"/>
<evidence type="ECO:0008006" key="4">
    <source>
        <dbReference type="Google" id="ProtNLM"/>
    </source>
</evidence>
<dbReference type="AlphaFoldDB" id="A0A2M7B8Q2"/>
<comment type="caution">
    <text evidence="2">The sequence shown here is derived from an EMBL/GenBank/DDBJ whole genome shotgun (WGS) entry which is preliminary data.</text>
</comment>
<feature type="chain" id="PRO_5014701835" description="Cadherin-like beta sandwich domain-containing protein" evidence="1">
    <location>
        <begin position="25"/>
        <end position="321"/>
    </location>
</feature>
<keyword evidence="1" id="KW-0732">Signal</keyword>
<feature type="signal peptide" evidence="1">
    <location>
        <begin position="1"/>
        <end position="24"/>
    </location>
</feature>